<evidence type="ECO:0000256" key="1">
    <source>
        <dbReference type="ARBA" id="ARBA00005582"/>
    </source>
</evidence>
<dbReference type="PROSITE" id="PS00893">
    <property type="entry name" value="NUDIX_BOX"/>
    <property type="match status" value="1"/>
</dbReference>
<keyword evidence="2" id="KW-0378">Hydrolase</keyword>
<protein>
    <submittedName>
        <fullName evidence="4">MutT/NUDIX family protein</fullName>
    </submittedName>
</protein>
<proteinExistence type="inferred from homology"/>
<evidence type="ECO:0000256" key="2">
    <source>
        <dbReference type="ARBA" id="ARBA00022801"/>
    </source>
</evidence>
<dbReference type="CDD" id="cd04690">
    <property type="entry name" value="NUDIX_Hydrolase"/>
    <property type="match status" value="1"/>
</dbReference>
<evidence type="ECO:0000313" key="4">
    <source>
        <dbReference type="EMBL" id="AHI18609.1"/>
    </source>
</evidence>
<evidence type="ECO:0000313" key="5">
    <source>
        <dbReference type="Proteomes" id="UP000019226"/>
    </source>
</evidence>
<dbReference type="PROSITE" id="PS51462">
    <property type="entry name" value="NUDIX"/>
    <property type="match status" value="1"/>
</dbReference>
<accession>A0ABN4C7H9</accession>
<name>A0ABN4C7H9_9CORY</name>
<gene>
    <name evidence="4" type="ORF">CCASEI_00110</name>
</gene>
<keyword evidence="5" id="KW-1185">Reference proteome</keyword>
<dbReference type="PANTHER" id="PTHR43736:SF1">
    <property type="entry name" value="DIHYDRONEOPTERIN TRIPHOSPHATE DIPHOSPHATASE"/>
    <property type="match status" value="1"/>
</dbReference>
<dbReference type="Pfam" id="PF00293">
    <property type="entry name" value="NUDIX"/>
    <property type="match status" value="1"/>
</dbReference>
<organism evidence="4 5">
    <name type="scientific">Corynebacterium casei LMG S-19264</name>
    <dbReference type="NCBI Taxonomy" id="1285583"/>
    <lineage>
        <taxon>Bacteria</taxon>
        <taxon>Bacillati</taxon>
        <taxon>Actinomycetota</taxon>
        <taxon>Actinomycetes</taxon>
        <taxon>Mycobacteriales</taxon>
        <taxon>Corynebacteriaceae</taxon>
        <taxon>Corynebacterium</taxon>
    </lineage>
</organism>
<sequence>MVLPQIHVSAVVFRDSQNQVLTVRKRGTEKFMFPGGKPDPGESALDTAVREVHEELGIDLDATHLTPLGVFEAPAANEAEHNVVATVFSYNGVVSPNAAAEIAELSWVSPHDPDVVLAPLLADHVFPALDADQVRS</sequence>
<evidence type="ECO:0000259" key="3">
    <source>
        <dbReference type="PROSITE" id="PS51462"/>
    </source>
</evidence>
<dbReference type="Gene3D" id="3.90.79.10">
    <property type="entry name" value="Nucleoside Triphosphate Pyrophosphohydrolase"/>
    <property type="match status" value="1"/>
</dbReference>
<dbReference type="EMBL" id="CP004350">
    <property type="protein sequence ID" value="AHI18609.1"/>
    <property type="molecule type" value="Genomic_DNA"/>
</dbReference>
<feature type="domain" description="Nudix hydrolase" evidence="3">
    <location>
        <begin position="3"/>
        <end position="136"/>
    </location>
</feature>
<dbReference type="RefSeq" id="WP_006822308.1">
    <property type="nucleotide sequence ID" value="NZ_CP004350.1"/>
</dbReference>
<dbReference type="Proteomes" id="UP000019226">
    <property type="component" value="Chromosome"/>
</dbReference>
<dbReference type="InterPro" id="IPR000086">
    <property type="entry name" value="NUDIX_hydrolase_dom"/>
</dbReference>
<dbReference type="GeneID" id="82876264"/>
<dbReference type="InterPro" id="IPR020084">
    <property type="entry name" value="NUDIX_hydrolase_CS"/>
</dbReference>
<comment type="similarity">
    <text evidence="1">Belongs to the Nudix hydrolase family.</text>
</comment>
<reference evidence="5" key="1">
    <citation type="submission" date="2013-02" db="EMBL/GenBank/DDBJ databases">
        <title>The complete genome sequence of Corynebacterium casei LMG S-19264 (=DSM 44701).</title>
        <authorList>
            <person name="Ruckert C."/>
            <person name="Albersmeier A."/>
            <person name="Kalinowski J."/>
        </authorList>
    </citation>
    <scope>NUCLEOTIDE SEQUENCE [LARGE SCALE GENOMIC DNA]</scope>
    <source>
        <strain evidence="5">LMG S-19264</strain>
    </source>
</reference>
<dbReference type="InterPro" id="IPR015797">
    <property type="entry name" value="NUDIX_hydrolase-like_dom_sf"/>
</dbReference>
<dbReference type="PANTHER" id="PTHR43736">
    <property type="entry name" value="ADP-RIBOSE PYROPHOSPHATASE"/>
    <property type="match status" value="1"/>
</dbReference>
<dbReference type="SUPFAM" id="SSF55811">
    <property type="entry name" value="Nudix"/>
    <property type="match status" value="1"/>
</dbReference>